<sequence>MVASILSLPCHGLGLGLILTLSKHPITAMSCAALRIEQRSYGTSPCMVSQDEQWECTHGVRDYMSLHSRYEQWDYVVEKEAR</sequence>
<protein>
    <submittedName>
        <fullName evidence="1">Uncharacterized protein</fullName>
    </submittedName>
</protein>
<proteinExistence type="predicted"/>
<organism evidence="1 2">
    <name type="scientific">Haematococcus lacustris</name>
    <name type="common">Green alga</name>
    <name type="synonym">Haematococcus pluvialis</name>
    <dbReference type="NCBI Taxonomy" id="44745"/>
    <lineage>
        <taxon>Eukaryota</taxon>
        <taxon>Viridiplantae</taxon>
        <taxon>Chlorophyta</taxon>
        <taxon>core chlorophytes</taxon>
        <taxon>Chlorophyceae</taxon>
        <taxon>CS clade</taxon>
        <taxon>Chlamydomonadales</taxon>
        <taxon>Haematococcaceae</taxon>
        <taxon>Haematococcus</taxon>
    </lineage>
</organism>
<keyword evidence="2" id="KW-1185">Reference proteome</keyword>
<dbReference type="AlphaFoldDB" id="A0A6A0AAH2"/>
<gene>
    <name evidence="1" type="ORF">HaLaN_28477</name>
</gene>
<dbReference type="Proteomes" id="UP000485058">
    <property type="component" value="Unassembled WGS sequence"/>
</dbReference>
<evidence type="ECO:0000313" key="2">
    <source>
        <dbReference type="Proteomes" id="UP000485058"/>
    </source>
</evidence>
<accession>A0A6A0AAH2</accession>
<name>A0A6A0AAH2_HAELA</name>
<evidence type="ECO:0000313" key="1">
    <source>
        <dbReference type="EMBL" id="GFH29760.1"/>
    </source>
</evidence>
<dbReference type="EMBL" id="BLLF01004513">
    <property type="protein sequence ID" value="GFH29760.1"/>
    <property type="molecule type" value="Genomic_DNA"/>
</dbReference>
<reference evidence="1 2" key="1">
    <citation type="submission" date="2020-02" db="EMBL/GenBank/DDBJ databases">
        <title>Draft genome sequence of Haematococcus lacustris strain NIES-144.</title>
        <authorList>
            <person name="Morimoto D."/>
            <person name="Nakagawa S."/>
            <person name="Yoshida T."/>
            <person name="Sawayama S."/>
        </authorList>
    </citation>
    <scope>NUCLEOTIDE SEQUENCE [LARGE SCALE GENOMIC DNA]</scope>
    <source>
        <strain evidence="1 2">NIES-144</strain>
    </source>
</reference>
<comment type="caution">
    <text evidence="1">The sequence shown here is derived from an EMBL/GenBank/DDBJ whole genome shotgun (WGS) entry which is preliminary data.</text>
</comment>